<dbReference type="InterPro" id="IPR013328">
    <property type="entry name" value="6PGD_dom2"/>
</dbReference>
<comment type="caution">
    <text evidence="2">The sequence shown here is derived from an EMBL/GenBank/DDBJ whole genome shotgun (WGS) entry which is preliminary data.</text>
</comment>
<evidence type="ECO:0000313" key="3">
    <source>
        <dbReference type="Proteomes" id="UP000295172"/>
    </source>
</evidence>
<feature type="domain" description="3-hydroxyisobutyrate dehydrogenase-like NAD-binding" evidence="1">
    <location>
        <begin position="2"/>
        <end position="49"/>
    </location>
</feature>
<sequence length="58" mass="6183">MDVFVKDIGIVTSLAREAHVATPIASAAQQLYLLVENAGLGPHDDPSVVLALRRADWA</sequence>
<dbReference type="EMBL" id="SMKR01000020">
    <property type="protein sequence ID" value="TDD28563.1"/>
    <property type="molecule type" value="Genomic_DNA"/>
</dbReference>
<dbReference type="GO" id="GO:0051287">
    <property type="term" value="F:NAD binding"/>
    <property type="evidence" value="ECO:0007669"/>
    <property type="project" value="InterPro"/>
</dbReference>
<keyword evidence="3" id="KW-1185">Reference proteome</keyword>
<proteinExistence type="predicted"/>
<name>A0A4R4XD21_9ACTN</name>
<dbReference type="Gene3D" id="1.10.1040.10">
    <property type="entry name" value="N-(1-d-carboxylethyl)-l-norvaline Dehydrogenase, domain 2"/>
    <property type="match status" value="1"/>
</dbReference>
<dbReference type="OrthoDB" id="3185659at2"/>
<dbReference type="Pfam" id="PF14833">
    <property type="entry name" value="NAD_binding_11"/>
    <property type="match status" value="1"/>
</dbReference>
<organism evidence="2 3">
    <name type="scientific">Kribbella turkmenica</name>
    <dbReference type="NCBI Taxonomy" id="2530375"/>
    <lineage>
        <taxon>Bacteria</taxon>
        <taxon>Bacillati</taxon>
        <taxon>Actinomycetota</taxon>
        <taxon>Actinomycetes</taxon>
        <taxon>Propionibacteriales</taxon>
        <taxon>Kribbellaceae</taxon>
        <taxon>Kribbella</taxon>
    </lineage>
</organism>
<reference evidence="2 3" key="1">
    <citation type="submission" date="2019-02" db="EMBL/GenBank/DDBJ databases">
        <title>Draft genome sequences of novel Actinobacteria.</title>
        <authorList>
            <person name="Sahin N."/>
            <person name="Ay H."/>
            <person name="Saygin H."/>
        </authorList>
    </citation>
    <scope>NUCLEOTIDE SEQUENCE [LARGE SCALE GENOMIC DNA]</scope>
    <source>
        <strain evidence="2 3">16K104</strain>
    </source>
</reference>
<dbReference type="SUPFAM" id="SSF48179">
    <property type="entry name" value="6-phosphogluconate dehydrogenase C-terminal domain-like"/>
    <property type="match status" value="1"/>
</dbReference>
<accession>A0A4R4XD21</accession>
<protein>
    <recommendedName>
        <fullName evidence="1">3-hydroxyisobutyrate dehydrogenase-like NAD-binding domain-containing protein</fullName>
    </recommendedName>
</protein>
<dbReference type="Proteomes" id="UP000295172">
    <property type="component" value="Unassembled WGS sequence"/>
</dbReference>
<dbReference type="InterPro" id="IPR008927">
    <property type="entry name" value="6-PGluconate_DH-like_C_sf"/>
</dbReference>
<dbReference type="RefSeq" id="WP_132317478.1">
    <property type="nucleotide sequence ID" value="NZ_SMKR01000020.1"/>
</dbReference>
<dbReference type="AlphaFoldDB" id="A0A4R4XD21"/>
<evidence type="ECO:0000313" key="2">
    <source>
        <dbReference type="EMBL" id="TDD28563.1"/>
    </source>
</evidence>
<dbReference type="InterPro" id="IPR029154">
    <property type="entry name" value="HIBADH-like_NADP-bd"/>
</dbReference>
<evidence type="ECO:0000259" key="1">
    <source>
        <dbReference type="Pfam" id="PF14833"/>
    </source>
</evidence>
<gene>
    <name evidence="2" type="ORF">E1218_06940</name>
</gene>